<keyword evidence="2" id="KW-0479">Metal-binding</keyword>
<evidence type="ECO:0000256" key="2">
    <source>
        <dbReference type="ARBA" id="ARBA00022723"/>
    </source>
</evidence>
<dbReference type="InterPro" id="IPR039907">
    <property type="entry name" value="NOB1"/>
</dbReference>
<reference evidence="7" key="1">
    <citation type="submission" date="2018-01" db="EMBL/GenBank/DDBJ databases">
        <authorList>
            <person name="Kerou L M."/>
        </authorList>
    </citation>
    <scope>NUCLEOTIDE SEQUENCE [LARGE SCALE GENOMIC DNA]</scope>
    <source>
        <strain evidence="7">SCU2</strain>
    </source>
</reference>
<evidence type="ECO:0000313" key="7">
    <source>
        <dbReference type="Proteomes" id="UP000236248"/>
    </source>
</evidence>
<keyword evidence="3" id="KW-0378">Hydrolase</keyword>
<dbReference type="CDD" id="cd09876">
    <property type="entry name" value="PIN_Nob1-like"/>
    <property type="match status" value="1"/>
</dbReference>
<dbReference type="PANTHER" id="PTHR12814:SF2">
    <property type="entry name" value="RNA-BINDING PROTEIN NOB1"/>
    <property type="match status" value="1"/>
</dbReference>
<dbReference type="GO" id="GO:0030688">
    <property type="term" value="C:preribosome, small subunit precursor"/>
    <property type="evidence" value="ECO:0007669"/>
    <property type="project" value="TreeGrafter"/>
</dbReference>
<organism evidence="6 7">
    <name type="scientific">Candidatus Nitrosocaldus cavascurensis</name>
    <dbReference type="NCBI Taxonomy" id="2058097"/>
    <lineage>
        <taxon>Archaea</taxon>
        <taxon>Nitrososphaerota</taxon>
        <taxon>Nitrososphaeria</taxon>
        <taxon>Candidatus Nitrosocaldales</taxon>
        <taxon>Candidatus Nitrosocaldaceae</taxon>
        <taxon>Candidatus Nitrosocaldus</taxon>
    </lineage>
</organism>
<dbReference type="KEGG" id="ncv:NCAV_0353"/>
<sequence>MIKKKVIVLDATAFYAGIPLSSFSHPSIQYYTTSLVLDEVRHIKQSIDAINLLVNTGKLIVADPKQEYMEEARAYAEKVGEYDLSDADISIIALALMLQPSYEVTIASDDYGIVNVAMVIGLSISYITSRGIRYSGKWVRYCKVCRITYNDASKVCRVCGNRLRSRLVSSWRKEEEQKKMEGGREGGRENK</sequence>
<dbReference type="Proteomes" id="UP000236248">
    <property type="component" value="Chromosome NCAV"/>
</dbReference>
<evidence type="ECO:0000256" key="1">
    <source>
        <dbReference type="ARBA" id="ARBA00022722"/>
    </source>
</evidence>
<dbReference type="RefSeq" id="WP_103287613.1">
    <property type="nucleotide sequence ID" value="NZ_LT981265.1"/>
</dbReference>
<dbReference type="GO" id="GO:0046872">
    <property type="term" value="F:metal ion binding"/>
    <property type="evidence" value="ECO:0007669"/>
    <property type="project" value="UniProtKB-KW"/>
</dbReference>
<dbReference type="EMBL" id="LT981265">
    <property type="protein sequence ID" value="SPC33547.1"/>
    <property type="molecule type" value="Genomic_DNA"/>
</dbReference>
<keyword evidence="7" id="KW-1185">Reference proteome</keyword>
<dbReference type="AlphaFoldDB" id="A0A2K5APK6"/>
<evidence type="ECO:0000259" key="5">
    <source>
        <dbReference type="Pfam" id="PF17146"/>
    </source>
</evidence>
<dbReference type="GO" id="GO:0030490">
    <property type="term" value="P:maturation of SSU-rRNA"/>
    <property type="evidence" value="ECO:0007669"/>
    <property type="project" value="TreeGrafter"/>
</dbReference>
<dbReference type="Gene3D" id="3.40.50.1010">
    <property type="entry name" value="5'-nuclease"/>
    <property type="match status" value="1"/>
</dbReference>
<evidence type="ECO:0000313" key="6">
    <source>
        <dbReference type="EMBL" id="SPC33547.1"/>
    </source>
</evidence>
<dbReference type="Pfam" id="PF17146">
    <property type="entry name" value="PIN_6"/>
    <property type="match status" value="1"/>
</dbReference>
<dbReference type="GO" id="GO:0004521">
    <property type="term" value="F:RNA endonuclease activity"/>
    <property type="evidence" value="ECO:0007669"/>
    <property type="project" value="TreeGrafter"/>
</dbReference>
<evidence type="ECO:0000256" key="3">
    <source>
        <dbReference type="ARBA" id="ARBA00022801"/>
    </source>
</evidence>
<evidence type="ECO:0000256" key="4">
    <source>
        <dbReference type="SAM" id="MobiDB-lite"/>
    </source>
</evidence>
<proteinExistence type="predicted"/>
<gene>
    <name evidence="6" type="ORF">NCAV_0353</name>
</gene>
<dbReference type="PANTHER" id="PTHR12814">
    <property type="entry name" value="RNA-BINDING PROTEIN NOB1"/>
    <property type="match status" value="1"/>
</dbReference>
<dbReference type="GO" id="GO:0016787">
    <property type="term" value="F:hydrolase activity"/>
    <property type="evidence" value="ECO:0007669"/>
    <property type="project" value="UniProtKB-KW"/>
</dbReference>
<name>A0A2K5APK6_9ARCH</name>
<accession>A0A2K5APK6</accession>
<keyword evidence="1" id="KW-0540">Nuclease</keyword>
<feature type="domain" description="Ribonuclease PIN" evidence="5">
    <location>
        <begin position="7"/>
        <end position="98"/>
    </location>
</feature>
<dbReference type="InterPro" id="IPR033411">
    <property type="entry name" value="Ribonuclease_PIN"/>
</dbReference>
<dbReference type="SUPFAM" id="SSF88723">
    <property type="entry name" value="PIN domain-like"/>
    <property type="match status" value="1"/>
</dbReference>
<protein>
    <submittedName>
        <fullName evidence="6">Putative nucleotide binding protein</fullName>
    </submittedName>
</protein>
<dbReference type="InterPro" id="IPR029060">
    <property type="entry name" value="PIN-like_dom_sf"/>
</dbReference>
<feature type="region of interest" description="Disordered" evidence="4">
    <location>
        <begin position="172"/>
        <end position="191"/>
    </location>
</feature>
<dbReference type="GeneID" id="41594451"/>